<dbReference type="InterPro" id="IPR023193">
    <property type="entry name" value="EPSP_synthase_CS"/>
</dbReference>
<evidence type="ECO:0000256" key="8">
    <source>
        <dbReference type="HAMAP-Rule" id="MF_00210"/>
    </source>
</evidence>
<dbReference type="UniPathway" id="UPA00053">
    <property type="reaction ID" value="UER00089"/>
</dbReference>
<accession>A0A7V1LKZ4</accession>
<dbReference type="NCBIfam" id="TIGR01356">
    <property type="entry name" value="aroA"/>
    <property type="match status" value="1"/>
</dbReference>
<evidence type="ECO:0000256" key="1">
    <source>
        <dbReference type="ARBA" id="ARBA00004811"/>
    </source>
</evidence>
<dbReference type="InterPro" id="IPR013792">
    <property type="entry name" value="RNA3'P_cycl/enolpyr_Trfase_a/b"/>
</dbReference>
<dbReference type="InterPro" id="IPR001986">
    <property type="entry name" value="Enolpyruvate_Tfrase_dom"/>
</dbReference>
<feature type="binding site" evidence="8">
    <location>
        <position position="159"/>
    </location>
    <ligand>
        <name>phosphoenolpyruvate</name>
        <dbReference type="ChEBI" id="CHEBI:58702"/>
    </ligand>
</feature>
<name>A0A7V1LKZ4_CALAY</name>
<feature type="binding site" evidence="8">
    <location>
        <position position="113"/>
    </location>
    <ligand>
        <name>phosphoenolpyruvate</name>
        <dbReference type="ChEBI" id="CHEBI:58702"/>
    </ligand>
</feature>
<keyword evidence="3 8" id="KW-0963">Cytoplasm</keyword>
<dbReference type="Proteomes" id="UP000886005">
    <property type="component" value="Unassembled WGS sequence"/>
</dbReference>
<keyword evidence="6 8" id="KW-0057">Aromatic amino acid biosynthesis</keyword>
<feature type="binding site" evidence="8">
    <location>
        <position position="14"/>
    </location>
    <ligand>
        <name>3-phosphoshikimate</name>
        <dbReference type="ChEBI" id="CHEBI:145989"/>
    </ligand>
</feature>
<comment type="subcellular location">
    <subcellularLocation>
        <location evidence="8">Cytoplasm</location>
    </subcellularLocation>
</comment>
<dbReference type="GO" id="GO:0009423">
    <property type="term" value="P:chorismate biosynthetic process"/>
    <property type="evidence" value="ECO:0007669"/>
    <property type="project" value="UniProtKB-UniRule"/>
</dbReference>
<feature type="binding site" evidence="8">
    <location>
        <position position="330"/>
    </location>
    <ligand>
        <name>3-phosphoshikimate</name>
        <dbReference type="ChEBI" id="CHEBI:145989"/>
    </ligand>
</feature>
<feature type="binding site" evidence="8">
    <location>
        <position position="334"/>
    </location>
    <ligand>
        <name>phosphoenolpyruvate</name>
        <dbReference type="ChEBI" id="CHEBI:58702"/>
    </ligand>
</feature>
<dbReference type="GO" id="GO:0009073">
    <property type="term" value="P:aromatic amino acid family biosynthetic process"/>
    <property type="evidence" value="ECO:0007669"/>
    <property type="project" value="UniProtKB-KW"/>
</dbReference>
<comment type="subunit">
    <text evidence="8">Monomer.</text>
</comment>
<dbReference type="PROSITE" id="PS00104">
    <property type="entry name" value="EPSP_SYNTHASE_1"/>
    <property type="match status" value="1"/>
</dbReference>
<dbReference type="InterPro" id="IPR006264">
    <property type="entry name" value="EPSP_synthase"/>
</dbReference>
<evidence type="ECO:0000256" key="4">
    <source>
        <dbReference type="ARBA" id="ARBA00022605"/>
    </source>
</evidence>
<comment type="similarity">
    <text evidence="2 8">Belongs to the EPSP synthase family.</text>
</comment>
<dbReference type="AlphaFoldDB" id="A0A7V1LKZ4"/>
<feature type="binding site" evidence="8">
    <location>
        <position position="157"/>
    </location>
    <ligand>
        <name>3-phosphoshikimate</name>
        <dbReference type="ChEBI" id="CHEBI:145989"/>
    </ligand>
</feature>
<gene>
    <name evidence="8 10" type="primary">aroA</name>
    <name evidence="10" type="ORF">ENJ10_01950</name>
</gene>
<sequence length="416" mass="45167">MKIRGEISLPGDKSISHRAALFSAIRPAESVFENFSGNEDCRSTLSCLRQLGIEHKIVGSTLYLYGKKLSQWQQPGRPLYAGNSGTTTRLLAGLLVHLPFTSTITGDASLSQRPMGRIIDPLTAMGGRITATEGHLPMTFHPTGSLRGIRYPLPVASAQIKSAVLLAGLFADGFTEVIETKISRDHTERMLGLSVREEEGQRIVSVPGGYEVPDISMTIPGDISSAAFFIAAALTLPDSDLTLKNVSLNPTRTAYLEILKKMGASLEIEETQARPEPMGNIRVKSSDLQNVEIPAEMIPNLIDEIPILAVIGTRAVGHFAISHARELRVKESDRIKVMVENLRRTGLHVDEFDDGFAFCGPHHPGKAAISTHGDHRIAMAFTIANMICGGNLEIDDPSCAAVSFPAFYTTLEKITR</sequence>
<evidence type="ECO:0000256" key="6">
    <source>
        <dbReference type="ARBA" id="ARBA00023141"/>
    </source>
</evidence>
<organism evidence="10">
    <name type="scientific">Caldithrix abyssi</name>
    <dbReference type="NCBI Taxonomy" id="187145"/>
    <lineage>
        <taxon>Bacteria</taxon>
        <taxon>Pseudomonadati</taxon>
        <taxon>Calditrichota</taxon>
        <taxon>Calditrichia</taxon>
        <taxon>Calditrichales</taxon>
        <taxon>Calditrichaceae</taxon>
        <taxon>Caldithrix</taxon>
    </lineage>
</organism>
<comment type="caution">
    <text evidence="10">The sequence shown here is derived from an EMBL/GenBank/DDBJ whole genome shotgun (WGS) entry which is preliminary data.</text>
</comment>
<protein>
    <recommendedName>
        <fullName evidence="8">3-phosphoshikimate 1-carboxyvinyltransferase</fullName>
        <ecNumber evidence="8">2.5.1.19</ecNumber>
    </recommendedName>
    <alternativeName>
        <fullName evidence="8">5-enolpyruvylshikimate-3-phosphate synthase</fullName>
        <shortName evidence="8">EPSP synthase</shortName>
        <shortName evidence="8">EPSPS</shortName>
    </alternativeName>
</protein>
<evidence type="ECO:0000313" key="10">
    <source>
        <dbReference type="EMBL" id="HED09427.1"/>
    </source>
</evidence>
<dbReference type="EC" id="2.5.1.19" evidence="8"/>
<feature type="domain" description="Enolpyruvate transferase" evidence="9">
    <location>
        <begin position="2"/>
        <end position="411"/>
    </location>
</feature>
<dbReference type="InterPro" id="IPR036968">
    <property type="entry name" value="Enolpyruvate_Tfrase_sf"/>
</dbReference>
<evidence type="ECO:0000256" key="7">
    <source>
        <dbReference type="ARBA" id="ARBA00044633"/>
    </source>
</evidence>
<feature type="binding site" evidence="8">
    <location>
        <position position="159"/>
    </location>
    <ligand>
        <name>3-phosphoshikimate</name>
        <dbReference type="ChEBI" id="CHEBI:145989"/>
    </ligand>
</feature>
<feature type="binding site" evidence="8">
    <location>
        <position position="85"/>
    </location>
    <ligand>
        <name>phosphoenolpyruvate</name>
        <dbReference type="ChEBI" id="CHEBI:58702"/>
    </ligand>
</feature>
<feature type="active site" description="Proton acceptor" evidence="8">
    <location>
        <position position="303"/>
    </location>
</feature>
<comment type="function">
    <text evidence="8">Catalyzes the transfer of the enolpyruvyl moiety of phosphoenolpyruvate (PEP) to the 5-hydroxyl of shikimate-3-phosphate (S3P) to produce enolpyruvyl shikimate-3-phosphate and inorganic phosphate.</text>
</comment>
<proteinExistence type="inferred from homology"/>
<feature type="binding site" evidence="8">
    <location>
        <position position="13"/>
    </location>
    <ligand>
        <name>phosphoenolpyruvate</name>
        <dbReference type="ChEBI" id="CHEBI:58702"/>
    </ligand>
</feature>
<dbReference type="PANTHER" id="PTHR21090:SF5">
    <property type="entry name" value="PENTAFUNCTIONAL AROM POLYPEPTIDE"/>
    <property type="match status" value="1"/>
</dbReference>
<reference evidence="10" key="1">
    <citation type="journal article" date="2020" name="mSystems">
        <title>Genome- and Community-Level Interaction Insights into Carbon Utilization and Element Cycling Functions of Hydrothermarchaeota in Hydrothermal Sediment.</title>
        <authorList>
            <person name="Zhou Z."/>
            <person name="Liu Y."/>
            <person name="Xu W."/>
            <person name="Pan J."/>
            <person name="Luo Z.H."/>
            <person name="Li M."/>
        </authorList>
    </citation>
    <scope>NUCLEOTIDE SEQUENCE [LARGE SCALE GENOMIC DNA]</scope>
    <source>
        <strain evidence="10">HyVt-456</strain>
    </source>
</reference>
<dbReference type="EMBL" id="DRLD01000055">
    <property type="protein sequence ID" value="HED09427.1"/>
    <property type="molecule type" value="Genomic_DNA"/>
</dbReference>
<dbReference type="PANTHER" id="PTHR21090">
    <property type="entry name" value="AROM/DEHYDROQUINATE SYNTHASE"/>
    <property type="match status" value="1"/>
</dbReference>
<dbReference type="CDD" id="cd01556">
    <property type="entry name" value="EPSP_synthase"/>
    <property type="match status" value="1"/>
</dbReference>
<feature type="binding site" evidence="8">
    <location>
        <position position="303"/>
    </location>
    <ligand>
        <name>3-phosphoshikimate</name>
        <dbReference type="ChEBI" id="CHEBI:145989"/>
    </ligand>
</feature>
<dbReference type="HAMAP" id="MF_00210">
    <property type="entry name" value="EPSP_synth"/>
    <property type="match status" value="1"/>
</dbReference>
<evidence type="ECO:0000259" key="9">
    <source>
        <dbReference type="Pfam" id="PF00275"/>
    </source>
</evidence>
<dbReference type="FunFam" id="3.65.10.10:FF:000005">
    <property type="entry name" value="3-phosphoshikimate 1-carboxyvinyltransferase"/>
    <property type="match status" value="1"/>
</dbReference>
<comment type="pathway">
    <text evidence="1 8">Metabolic intermediate biosynthesis; chorismate biosynthesis; chorismate from D-erythrose 4-phosphate and phosphoenolpyruvate: step 6/7.</text>
</comment>
<feature type="binding site" evidence="8">
    <location>
        <position position="13"/>
    </location>
    <ligand>
        <name>3-phosphoshikimate</name>
        <dbReference type="ChEBI" id="CHEBI:145989"/>
    </ligand>
</feature>
<dbReference type="GO" id="GO:0008652">
    <property type="term" value="P:amino acid biosynthetic process"/>
    <property type="evidence" value="ECO:0007669"/>
    <property type="project" value="UniProtKB-KW"/>
</dbReference>
<feature type="binding site" evidence="8">
    <location>
        <position position="18"/>
    </location>
    <ligand>
        <name>3-phosphoshikimate</name>
        <dbReference type="ChEBI" id="CHEBI:145989"/>
    </ligand>
</feature>
<keyword evidence="5 8" id="KW-0808">Transferase</keyword>
<comment type="catalytic activity">
    <reaction evidence="7">
        <text>3-phosphoshikimate + phosphoenolpyruvate = 5-O-(1-carboxyvinyl)-3-phosphoshikimate + phosphate</text>
        <dbReference type="Rhea" id="RHEA:21256"/>
        <dbReference type="ChEBI" id="CHEBI:43474"/>
        <dbReference type="ChEBI" id="CHEBI:57701"/>
        <dbReference type="ChEBI" id="CHEBI:58702"/>
        <dbReference type="ChEBI" id="CHEBI:145989"/>
        <dbReference type="EC" id="2.5.1.19"/>
    </reaction>
    <physiologicalReaction direction="left-to-right" evidence="7">
        <dbReference type="Rhea" id="RHEA:21257"/>
    </physiologicalReaction>
</comment>
<keyword evidence="4 8" id="KW-0028">Amino-acid biosynthesis</keyword>
<feature type="binding site" evidence="8">
    <location>
        <position position="376"/>
    </location>
    <ligand>
        <name>phosphoenolpyruvate</name>
        <dbReference type="ChEBI" id="CHEBI:58702"/>
    </ligand>
</feature>
<dbReference type="Pfam" id="PF00275">
    <property type="entry name" value="EPSP_synthase"/>
    <property type="match status" value="1"/>
</dbReference>
<evidence type="ECO:0000256" key="5">
    <source>
        <dbReference type="ARBA" id="ARBA00022679"/>
    </source>
</evidence>
<dbReference type="PIRSF" id="PIRSF000505">
    <property type="entry name" value="EPSPS"/>
    <property type="match status" value="1"/>
</dbReference>
<comment type="caution">
    <text evidence="8">Lacks conserved residue(s) required for the propagation of feature annotation.</text>
</comment>
<dbReference type="GO" id="GO:0005737">
    <property type="term" value="C:cytoplasm"/>
    <property type="evidence" value="ECO:0007669"/>
    <property type="project" value="UniProtKB-SubCell"/>
</dbReference>
<dbReference type="Gene3D" id="3.65.10.10">
    <property type="entry name" value="Enolpyruvate transferase domain"/>
    <property type="match status" value="2"/>
</dbReference>
<dbReference type="SUPFAM" id="SSF55205">
    <property type="entry name" value="EPT/RTPC-like"/>
    <property type="match status" value="1"/>
</dbReference>
<dbReference type="GO" id="GO:0003866">
    <property type="term" value="F:3-phosphoshikimate 1-carboxyvinyltransferase activity"/>
    <property type="evidence" value="ECO:0007669"/>
    <property type="project" value="UniProtKB-UniRule"/>
</dbReference>
<evidence type="ECO:0000256" key="2">
    <source>
        <dbReference type="ARBA" id="ARBA00009948"/>
    </source>
</evidence>
<evidence type="ECO:0000256" key="3">
    <source>
        <dbReference type="ARBA" id="ARBA00022490"/>
    </source>
</evidence>